<evidence type="ECO:0000313" key="2">
    <source>
        <dbReference type="Proteomes" id="UP000326939"/>
    </source>
</evidence>
<accession>A0A5N5KAK1</accession>
<name>A0A5N5KAK1_9ROSI</name>
<dbReference type="AlphaFoldDB" id="A0A5N5KAK1"/>
<protein>
    <submittedName>
        <fullName evidence="1">Uncharacterized protein</fullName>
    </submittedName>
</protein>
<organism evidence="1 2">
    <name type="scientific">Salix brachista</name>
    <dbReference type="NCBI Taxonomy" id="2182728"/>
    <lineage>
        <taxon>Eukaryota</taxon>
        <taxon>Viridiplantae</taxon>
        <taxon>Streptophyta</taxon>
        <taxon>Embryophyta</taxon>
        <taxon>Tracheophyta</taxon>
        <taxon>Spermatophyta</taxon>
        <taxon>Magnoliopsida</taxon>
        <taxon>eudicotyledons</taxon>
        <taxon>Gunneridae</taxon>
        <taxon>Pentapetalae</taxon>
        <taxon>rosids</taxon>
        <taxon>fabids</taxon>
        <taxon>Malpighiales</taxon>
        <taxon>Salicaceae</taxon>
        <taxon>Saliceae</taxon>
        <taxon>Salix</taxon>
    </lineage>
</organism>
<sequence length="131" mass="14883">MVIVFISSIHVEDLVELKVICFHPVSDRRRIYGSFGFQCLPIEDYVNQPYNKKHQLFKYVAEICKTKAKMDYVGFSAVPVASASDKGAYLYFNNTYFHHVSAKKSHGLLQNSRSQPVKLFSSSCQPSLVAK</sequence>
<gene>
    <name evidence="1" type="ORF">DKX38_021591</name>
</gene>
<proteinExistence type="predicted"/>
<keyword evidence="2" id="KW-1185">Reference proteome</keyword>
<dbReference type="EMBL" id="VDCV01000014">
    <property type="protein sequence ID" value="KAB5527744.1"/>
    <property type="molecule type" value="Genomic_DNA"/>
</dbReference>
<dbReference type="Proteomes" id="UP000326939">
    <property type="component" value="Chromosome 14"/>
</dbReference>
<comment type="caution">
    <text evidence="1">The sequence shown here is derived from an EMBL/GenBank/DDBJ whole genome shotgun (WGS) entry which is preliminary data.</text>
</comment>
<reference evidence="2" key="1">
    <citation type="journal article" date="2019" name="Gigascience">
        <title>De novo genome assembly of the endangered Acer yangbiense, a plant species with extremely small populations endemic to Yunnan Province, China.</title>
        <authorList>
            <person name="Yang J."/>
            <person name="Wariss H.M."/>
            <person name="Tao L."/>
            <person name="Zhang R."/>
            <person name="Yun Q."/>
            <person name="Hollingsworth P."/>
            <person name="Dao Z."/>
            <person name="Luo G."/>
            <person name="Guo H."/>
            <person name="Ma Y."/>
            <person name="Sun W."/>
        </authorList>
    </citation>
    <scope>NUCLEOTIDE SEQUENCE [LARGE SCALE GENOMIC DNA]</scope>
    <source>
        <strain evidence="2">cv. br00</strain>
    </source>
</reference>
<evidence type="ECO:0000313" key="1">
    <source>
        <dbReference type="EMBL" id="KAB5527744.1"/>
    </source>
</evidence>